<dbReference type="RefSeq" id="WP_318751311.1">
    <property type="nucleotide sequence ID" value="NZ_CP132508.1"/>
</dbReference>
<dbReference type="Gene3D" id="2.40.50.140">
    <property type="entry name" value="Nucleic acid-binding proteins"/>
    <property type="match status" value="1"/>
</dbReference>
<dbReference type="SUPFAM" id="SSF50249">
    <property type="entry name" value="Nucleic acid-binding proteins"/>
    <property type="match status" value="1"/>
</dbReference>
<evidence type="ECO:0000259" key="8">
    <source>
        <dbReference type="SMART" id="SM00278"/>
    </source>
</evidence>
<evidence type="ECO:0000256" key="7">
    <source>
        <dbReference type="SAM" id="MobiDB-lite"/>
    </source>
</evidence>
<dbReference type="NCBIfam" id="TIGR00084">
    <property type="entry name" value="ruvA"/>
    <property type="match status" value="1"/>
</dbReference>
<keyword evidence="3 6" id="KW-0238">DNA-binding</keyword>
<keyword evidence="5 6" id="KW-0234">DNA repair</keyword>
<feature type="region of interest" description="Disordered" evidence="7">
    <location>
        <begin position="135"/>
        <end position="165"/>
    </location>
</feature>
<feature type="region of interest" description="Domain III" evidence="6">
    <location>
        <begin position="163"/>
        <end position="222"/>
    </location>
</feature>
<dbReference type="InterPro" id="IPR011114">
    <property type="entry name" value="RuvA_C"/>
</dbReference>
<dbReference type="HAMAP" id="MF_00031">
    <property type="entry name" value="DNA_HJ_migration_RuvA"/>
    <property type="match status" value="1"/>
</dbReference>
<comment type="subunit">
    <text evidence="6">Homotetramer. Forms an RuvA(8)-RuvB(12)-Holliday junction (HJ) complex. HJ DNA is sandwiched between 2 RuvA tetramers; dsDNA enters through RuvA and exits via RuvB. An RuvB hexamer assembles on each DNA strand where it exits the tetramer. Each RuvB hexamer is contacted by two RuvA subunits (via domain III) on 2 adjacent RuvB subunits; this complex drives branch migration. In the full resolvosome a probable DNA-RuvA(4)-RuvB(12)-RuvC(2) complex forms which resolves the HJ.</text>
</comment>
<keyword evidence="2 6" id="KW-0227">DNA damage</keyword>
<keyword evidence="9" id="KW-0378">Hydrolase</keyword>
<evidence type="ECO:0000256" key="4">
    <source>
        <dbReference type="ARBA" id="ARBA00023172"/>
    </source>
</evidence>
<dbReference type="SMART" id="SM00278">
    <property type="entry name" value="HhH1"/>
    <property type="match status" value="2"/>
</dbReference>
<feature type="region of interest" description="Domain I" evidence="6">
    <location>
        <begin position="1"/>
        <end position="64"/>
    </location>
</feature>
<dbReference type="Proteomes" id="UP001304683">
    <property type="component" value="Chromosome"/>
</dbReference>
<dbReference type="SUPFAM" id="SSF46929">
    <property type="entry name" value="DNA helicase RuvA subunit, C-terminal domain"/>
    <property type="match status" value="1"/>
</dbReference>
<feature type="domain" description="Helix-hairpin-helix DNA-binding motif class 1" evidence="8">
    <location>
        <begin position="73"/>
        <end position="92"/>
    </location>
</feature>
<organism evidence="9 10">
    <name type="scientific">Thermaerobacter composti</name>
    <dbReference type="NCBI Taxonomy" id="554949"/>
    <lineage>
        <taxon>Bacteria</taxon>
        <taxon>Bacillati</taxon>
        <taxon>Bacillota</taxon>
        <taxon>Clostridia</taxon>
        <taxon>Eubacteriales</taxon>
        <taxon>Clostridiales Family XVII. Incertae Sedis</taxon>
        <taxon>Thermaerobacter</taxon>
    </lineage>
</organism>
<comment type="caution">
    <text evidence="6">Lacks conserved residue(s) required for the propagation of feature annotation.</text>
</comment>
<evidence type="ECO:0000313" key="10">
    <source>
        <dbReference type="Proteomes" id="UP001304683"/>
    </source>
</evidence>
<evidence type="ECO:0000256" key="5">
    <source>
        <dbReference type="ARBA" id="ARBA00023204"/>
    </source>
</evidence>
<dbReference type="Gene3D" id="1.10.8.10">
    <property type="entry name" value="DNA helicase RuvA subunit, C-terminal domain"/>
    <property type="match status" value="1"/>
</dbReference>
<name>A0ABZ0QSV4_9FIRM</name>
<sequence length="222" mass="22616">MIAFLRGRLAAVAGDEVWIDVGGVGFRVAVSRQTQRRLPGVGEPVRLLTRLVVREEQWALYGFATADEQAAFDALLAVSGVGPRVALAVLSVLTPEELRRAAVLQDPAPLTRAPGVGPKLARRMVMELRDRLGEPAAAGAGGGASPGAEPVGRPGPGPLGGEQSPRADAMAALEALGYTRVEAEGALAAAAAEVEPDAPAAAWVRAALRVLGGARAAGGAGR</sequence>
<dbReference type="Pfam" id="PF14520">
    <property type="entry name" value="HHH_5"/>
    <property type="match status" value="1"/>
</dbReference>
<protein>
    <recommendedName>
        <fullName evidence="6">Holliday junction branch migration complex subunit RuvA</fullName>
    </recommendedName>
</protein>
<keyword evidence="10" id="KW-1185">Reference proteome</keyword>
<dbReference type="InterPro" id="IPR000085">
    <property type="entry name" value="RuvA"/>
</dbReference>
<evidence type="ECO:0000256" key="1">
    <source>
        <dbReference type="ARBA" id="ARBA00022490"/>
    </source>
</evidence>
<evidence type="ECO:0000256" key="6">
    <source>
        <dbReference type="HAMAP-Rule" id="MF_00031"/>
    </source>
</evidence>
<dbReference type="InterPro" id="IPR012340">
    <property type="entry name" value="NA-bd_OB-fold"/>
</dbReference>
<dbReference type="InterPro" id="IPR036267">
    <property type="entry name" value="RuvA_C_sf"/>
</dbReference>
<comment type="similarity">
    <text evidence="6">Belongs to the RuvA family.</text>
</comment>
<dbReference type="GO" id="GO:0016787">
    <property type="term" value="F:hydrolase activity"/>
    <property type="evidence" value="ECO:0007669"/>
    <property type="project" value="UniProtKB-KW"/>
</dbReference>
<evidence type="ECO:0000313" key="9">
    <source>
        <dbReference type="EMBL" id="WPD19854.1"/>
    </source>
</evidence>
<dbReference type="InterPro" id="IPR010994">
    <property type="entry name" value="RuvA_2-like"/>
</dbReference>
<gene>
    <name evidence="6 9" type="primary">ruvA</name>
    <name evidence="9" type="ORF">Q5761_04165</name>
</gene>
<dbReference type="SUPFAM" id="SSF47781">
    <property type="entry name" value="RuvA domain 2-like"/>
    <property type="match status" value="1"/>
</dbReference>
<dbReference type="Pfam" id="PF07499">
    <property type="entry name" value="RuvA_C"/>
    <property type="match status" value="1"/>
</dbReference>
<comment type="subcellular location">
    <subcellularLocation>
        <location evidence="6">Cytoplasm</location>
    </subcellularLocation>
</comment>
<proteinExistence type="inferred from homology"/>
<comment type="domain">
    <text evidence="6">Has three domains with a flexible linker between the domains II and III and assumes an 'L' shape. Domain III is highly mobile and contacts RuvB.</text>
</comment>
<evidence type="ECO:0000256" key="3">
    <source>
        <dbReference type="ARBA" id="ARBA00023125"/>
    </source>
</evidence>
<dbReference type="InterPro" id="IPR003583">
    <property type="entry name" value="Hlx-hairpin-Hlx_DNA-bd_motif"/>
</dbReference>
<keyword evidence="4 6" id="KW-0233">DNA recombination</keyword>
<keyword evidence="1 6" id="KW-0963">Cytoplasm</keyword>
<feature type="domain" description="Helix-hairpin-helix DNA-binding motif class 1" evidence="8">
    <location>
        <begin position="108"/>
        <end position="127"/>
    </location>
</feature>
<accession>A0ABZ0QSV4</accession>
<dbReference type="InterPro" id="IPR013849">
    <property type="entry name" value="DNA_helicase_Holl-junc_RuvA_I"/>
</dbReference>
<evidence type="ECO:0000256" key="2">
    <source>
        <dbReference type="ARBA" id="ARBA00022763"/>
    </source>
</evidence>
<dbReference type="GO" id="GO:0003678">
    <property type="term" value="F:DNA helicase activity"/>
    <property type="evidence" value="ECO:0007669"/>
    <property type="project" value="UniProtKB-EC"/>
</dbReference>
<reference evidence="9 10" key="1">
    <citation type="submission" date="2023-08" db="EMBL/GenBank/DDBJ databases">
        <title>Genome sequence of Thermaerobacter compostii strain Ins1, a spore-forming filamentous bacterium isolated from a deep geothermal reservoir.</title>
        <authorList>
            <person name="Bregnard D."/>
            <person name="Gonzalez D."/>
            <person name="Junier P."/>
        </authorList>
    </citation>
    <scope>NUCLEOTIDE SEQUENCE [LARGE SCALE GENOMIC DNA]</scope>
    <source>
        <strain evidence="9 10">Ins1</strain>
    </source>
</reference>
<comment type="function">
    <text evidence="6">The RuvA-RuvB-RuvC complex processes Holliday junction (HJ) DNA during genetic recombination and DNA repair, while the RuvA-RuvB complex plays an important role in the rescue of blocked DNA replication forks via replication fork reversal (RFR). RuvA specifically binds to HJ cruciform DNA, conferring on it an open structure. The RuvB hexamer acts as an ATP-dependent pump, pulling dsDNA into and through the RuvAB complex. HJ branch migration allows RuvC to scan DNA until it finds its consensus sequence, where it cleaves and resolves the cruciform DNA.</text>
</comment>
<dbReference type="Gene3D" id="1.10.150.20">
    <property type="entry name" value="5' to 3' exonuclease, C-terminal subdomain"/>
    <property type="match status" value="1"/>
</dbReference>
<dbReference type="Pfam" id="PF01330">
    <property type="entry name" value="RuvA_N"/>
    <property type="match status" value="1"/>
</dbReference>
<dbReference type="EMBL" id="CP132508">
    <property type="protein sequence ID" value="WPD19854.1"/>
    <property type="molecule type" value="Genomic_DNA"/>
</dbReference>